<proteinExistence type="predicted"/>
<dbReference type="GO" id="GO:0007411">
    <property type="term" value="P:axon guidance"/>
    <property type="evidence" value="ECO:0007669"/>
    <property type="project" value="TreeGrafter"/>
</dbReference>
<evidence type="ECO:0000256" key="2">
    <source>
        <dbReference type="SAM" id="MobiDB-lite"/>
    </source>
</evidence>
<dbReference type="GO" id="GO:0019898">
    <property type="term" value="C:extrinsic component of membrane"/>
    <property type="evidence" value="ECO:0007669"/>
    <property type="project" value="TreeGrafter"/>
</dbReference>
<dbReference type="GO" id="GO:0005085">
    <property type="term" value="F:guanyl-nucleotide exchange factor activity"/>
    <property type="evidence" value="ECO:0007669"/>
    <property type="project" value="UniProtKB-KW"/>
</dbReference>
<dbReference type="InterPro" id="IPR051336">
    <property type="entry name" value="RhoGEF_Guanine_NuclExch_SF"/>
</dbReference>
<accession>Q4SUJ9</accession>
<dbReference type="GO" id="GO:0005737">
    <property type="term" value="C:cytoplasm"/>
    <property type="evidence" value="ECO:0007669"/>
    <property type="project" value="TreeGrafter"/>
</dbReference>
<dbReference type="OrthoDB" id="10256089at2759"/>
<name>Q4SUJ9_TETNG</name>
<reference evidence="3" key="1">
    <citation type="journal article" date="2004" name="Nature">
        <title>Genome duplication in the teleost fish Tetraodon nigroviridis reveals the early vertebrate proto-karyotype.</title>
        <authorList>
            <person name="Jaillon O."/>
            <person name="Aury J.-M."/>
            <person name="Brunet F."/>
            <person name="Petit J.-L."/>
            <person name="Stange-Thomann N."/>
            <person name="Mauceli E."/>
            <person name="Bouneau L."/>
            <person name="Fischer C."/>
            <person name="Ozouf-Costaz C."/>
            <person name="Bernot A."/>
            <person name="Nicaud S."/>
            <person name="Jaffe D."/>
            <person name="Fisher S."/>
            <person name="Lutfalla G."/>
            <person name="Dossat C."/>
            <person name="Segurens B."/>
            <person name="Dasilva C."/>
            <person name="Salanoubat M."/>
            <person name="Levy M."/>
            <person name="Boudet N."/>
            <person name="Castellano S."/>
            <person name="Anthouard V."/>
            <person name="Jubin C."/>
            <person name="Castelli V."/>
            <person name="Katinka M."/>
            <person name="Vacherie B."/>
            <person name="Biemont C."/>
            <person name="Skalli Z."/>
            <person name="Cattolico L."/>
            <person name="Poulain J."/>
            <person name="De Berardinis V."/>
            <person name="Cruaud C."/>
            <person name="Duprat S."/>
            <person name="Brottier P."/>
            <person name="Coutanceau J.-P."/>
            <person name="Gouzy J."/>
            <person name="Parra G."/>
            <person name="Lardier G."/>
            <person name="Chapple C."/>
            <person name="McKernan K.J."/>
            <person name="McEwan P."/>
            <person name="Bosak S."/>
            <person name="Kellis M."/>
            <person name="Volff J.-N."/>
            <person name="Guigo R."/>
            <person name="Zody M.C."/>
            <person name="Mesirov J."/>
            <person name="Lindblad-Toh K."/>
            <person name="Birren B."/>
            <person name="Nusbaum C."/>
            <person name="Kahn D."/>
            <person name="Robinson-Rechavi M."/>
            <person name="Laudet V."/>
            <person name="Schachter V."/>
            <person name="Quetier F."/>
            <person name="Saurin W."/>
            <person name="Scarpelli C."/>
            <person name="Wincker P."/>
            <person name="Lander E.S."/>
            <person name="Weissenbach J."/>
            <person name="Roest Crollius H."/>
        </authorList>
    </citation>
    <scope>NUCLEOTIDE SEQUENCE [LARGE SCALE GENOMIC DNA]</scope>
</reference>
<reference evidence="3" key="2">
    <citation type="submission" date="2004-02" db="EMBL/GenBank/DDBJ databases">
        <authorList>
            <consortium name="Genoscope"/>
            <consortium name="Whitehead Institute Centre for Genome Research"/>
        </authorList>
    </citation>
    <scope>NUCLEOTIDE SEQUENCE</scope>
</reference>
<dbReference type="KEGG" id="tng:GSTEN00012426G001"/>
<dbReference type="PANTHER" id="PTHR22826:SF49">
    <property type="entry name" value="KALIRIN"/>
    <property type="match status" value="1"/>
</dbReference>
<sequence length="104" mass="11281">SASRRLPAEDPPGGSGSAAESRAAGQVRYPPQASVEPTCPLWAFSQSQSLISRPLRSGHYDPDAVRSCAQTVALHWQTLMLRIEDRLKLVNASAAFYRTSQQVA</sequence>
<protein>
    <submittedName>
        <fullName evidence="3">Chromosome undetermined SCAF13897, whole genome shotgun sequence</fullName>
    </submittedName>
</protein>
<dbReference type="GO" id="GO:0035556">
    <property type="term" value="P:intracellular signal transduction"/>
    <property type="evidence" value="ECO:0007669"/>
    <property type="project" value="TreeGrafter"/>
</dbReference>
<dbReference type="AlphaFoldDB" id="Q4SUJ9"/>
<evidence type="ECO:0000313" key="3">
    <source>
        <dbReference type="EMBL" id="CAF95683.1"/>
    </source>
</evidence>
<feature type="non-terminal residue" evidence="3">
    <location>
        <position position="1"/>
    </location>
</feature>
<evidence type="ECO:0000256" key="1">
    <source>
        <dbReference type="ARBA" id="ARBA00022658"/>
    </source>
</evidence>
<dbReference type="GO" id="GO:0014069">
    <property type="term" value="C:postsynaptic density"/>
    <property type="evidence" value="ECO:0007669"/>
    <property type="project" value="TreeGrafter"/>
</dbReference>
<keyword evidence="1" id="KW-0344">Guanine-nucleotide releasing factor</keyword>
<organism evidence="3">
    <name type="scientific">Tetraodon nigroviridis</name>
    <name type="common">Spotted green pufferfish</name>
    <name type="synonym">Chelonodon nigroviridis</name>
    <dbReference type="NCBI Taxonomy" id="99883"/>
    <lineage>
        <taxon>Eukaryota</taxon>
        <taxon>Metazoa</taxon>
        <taxon>Chordata</taxon>
        <taxon>Craniata</taxon>
        <taxon>Vertebrata</taxon>
        <taxon>Euteleostomi</taxon>
        <taxon>Actinopterygii</taxon>
        <taxon>Neopterygii</taxon>
        <taxon>Teleostei</taxon>
        <taxon>Neoteleostei</taxon>
        <taxon>Acanthomorphata</taxon>
        <taxon>Eupercaria</taxon>
        <taxon>Tetraodontiformes</taxon>
        <taxon>Tetradontoidea</taxon>
        <taxon>Tetraodontidae</taxon>
        <taxon>Tetraodon</taxon>
    </lineage>
</organism>
<dbReference type="PANTHER" id="PTHR22826">
    <property type="entry name" value="RHO GUANINE EXCHANGE FACTOR-RELATED"/>
    <property type="match status" value="1"/>
</dbReference>
<dbReference type="EMBL" id="CAAE01013897">
    <property type="protein sequence ID" value="CAF95683.1"/>
    <property type="molecule type" value="Genomic_DNA"/>
</dbReference>
<feature type="non-terminal residue" evidence="3">
    <location>
        <position position="104"/>
    </location>
</feature>
<feature type="region of interest" description="Disordered" evidence="2">
    <location>
        <begin position="1"/>
        <end position="34"/>
    </location>
</feature>
<gene>
    <name evidence="3" type="ORF">GSTENG00012426001</name>
</gene>